<evidence type="ECO:0000313" key="4">
    <source>
        <dbReference type="Proteomes" id="UP001364890"/>
    </source>
</evidence>
<proteinExistence type="predicted"/>
<dbReference type="Proteomes" id="UP001364890">
    <property type="component" value="Unassembled WGS sequence"/>
</dbReference>
<evidence type="ECO:0000256" key="1">
    <source>
        <dbReference type="SAM" id="MobiDB-lite"/>
    </source>
</evidence>
<keyword evidence="2" id="KW-0472">Membrane</keyword>
<evidence type="ECO:0000313" key="3">
    <source>
        <dbReference type="EMBL" id="MEI4768425.1"/>
    </source>
</evidence>
<dbReference type="EMBL" id="JBAWSY010000001">
    <property type="protein sequence ID" value="MEI4768425.1"/>
    <property type="molecule type" value="Genomic_DNA"/>
</dbReference>
<sequence length="421" mass="48105">MSDWKKDDEALDELLNHMPKFTDHRSKEDVYNLVKQKVEAHEKEQKKHLSHKNLSRWLPLVVSIASIILITFLVSSYRNNDNSIQQYSTSKEMEEKSSEEESMQSMDRTEESAITNDESENESSDDMSKMTIKMESNIDLIPIDTLNAVYEEDLNGGTVFHFSFNENALTVPVTIIIPKEQVEVDFPNMVPNSLQLYERYASLINEEALGFTEYHPYKGYFVAENQLLTHYLPKDHGYDTASGTSAPYWSSLNEIFKDFESVALLNEDGSLLEWDQVGILNEPSKLEGLIGHHNYYNYRAQNGNVYLTPNFSSNYDTISEAFLDMKNVGNDIYTSVVPSTVTYSYENRDGVAVIKFDEPFDLESLEPNEATRLIEAFALTAASFGTEVKLENLVQEQWDKFNFNNTLPKPLGPNGFIMSVK</sequence>
<gene>
    <name evidence="3" type="ORF">WAX74_01995</name>
</gene>
<protein>
    <recommendedName>
        <fullName evidence="5">Sigma-X negative effector</fullName>
    </recommendedName>
</protein>
<keyword evidence="2" id="KW-1133">Transmembrane helix</keyword>
<comment type="caution">
    <text evidence="3">The sequence shown here is derived from an EMBL/GenBank/DDBJ whole genome shotgun (WGS) entry which is preliminary data.</text>
</comment>
<dbReference type="RefSeq" id="WP_336495980.1">
    <property type="nucleotide sequence ID" value="NZ_JBAWSY010000001.1"/>
</dbReference>
<feature type="transmembrane region" description="Helical" evidence="2">
    <location>
        <begin position="57"/>
        <end position="77"/>
    </location>
</feature>
<keyword evidence="2" id="KW-0812">Transmembrane</keyword>
<feature type="region of interest" description="Disordered" evidence="1">
    <location>
        <begin position="86"/>
        <end position="127"/>
    </location>
</feature>
<organism evidence="3 4">
    <name type="scientific">Psychrobacillus mangrovi</name>
    <dbReference type="NCBI Taxonomy" id="3117745"/>
    <lineage>
        <taxon>Bacteria</taxon>
        <taxon>Bacillati</taxon>
        <taxon>Bacillota</taxon>
        <taxon>Bacilli</taxon>
        <taxon>Bacillales</taxon>
        <taxon>Bacillaceae</taxon>
        <taxon>Psychrobacillus</taxon>
    </lineage>
</organism>
<name>A0ABU8F0F0_9BACI</name>
<evidence type="ECO:0000256" key="2">
    <source>
        <dbReference type="SAM" id="Phobius"/>
    </source>
</evidence>
<reference evidence="3 4" key="1">
    <citation type="submission" date="2024-01" db="EMBL/GenBank/DDBJ databases">
        <title>Seven novel Bacillus-like species.</title>
        <authorList>
            <person name="Liu G."/>
        </authorList>
    </citation>
    <scope>NUCLEOTIDE SEQUENCE [LARGE SCALE GENOMIC DNA]</scope>
    <source>
        <strain evidence="3 4">FJAT-51614</strain>
    </source>
</reference>
<keyword evidence="4" id="KW-1185">Reference proteome</keyword>
<evidence type="ECO:0008006" key="5">
    <source>
        <dbReference type="Google" id="ProtNLM"/>
    </source>
</evidence>
<accession>A0ABU8F0F0</accession>